<evidence type="ECO:0000256" key="12">
    <source>
        <dbReference type="RuleBase" id="RU363075"/>
    </source>
</evidence>
<keyword evidence="10 12" id="KW-0472">Membrane</keyword>
<comment type="subcellular location">
    <subcellularLocation>
        <location evidence="1 12">Endoplasmic reticulum membrane</location>
        <topology evidence="1 12">Multi-pass membrane protein</topology>
    </subcellularLocation>
</comment>
<proteinExistence type="inferred from homology"/>
<name>A0A6P8ASM7_PYRGI</name>
<keyword evidence="9 12" id="KW-1133">Transmembrane helix</keyword>
<comment type="pathway">
    <text evidence="2">Glycolipid biosynthesis; glycosylphosphatidylinositol-anchor biosynthesis.</text>
</comment>
<accession>A0A6P8ASM7</accession>
<evidence type="ECO:0000313" key="15">
    <source>
        <dbReference type="RefSeq" id="XP_030977912.1"/>
    </source>
</evidence>
<evidence type="ECO:0000256" key="13">
    <source>
        <dbReference type="SAM" id="MobiDB-lite"/>
    </source>
</evidence>
<dbReference type="GO" id="GO:0005789">
    <property type="term" value="C:endoplasmic reticulum membrane"/>
    <property type="evidence" value="ECO:0007669"/>
    <property type="project" value="UniProtKB-SubCell"/>
</dbReference>
<evidence type="ECO:0000313" key="14">
    <source>
        <dbReference type="Proteomes" id="UP000515153"/>
    </source>
</evidence>
<comment type="similarity">
    <text evidence="3">Belongs to the glycosyltransferase 22 family. PIGB subfamily.</text>
</comment>
<protein>
    <recommendedName>
        <fullName evidence="12">Mannosyltransferase</fullName>
        <ecNumber evidence="12">2.4.1.-</ecNumber>
    </recommendedName>
</protein>
<dbReference type="KEGG" id="pgri:PgNI_09839"/>
<dbReference type="Proteomes" id="UP000515153">
    <property type="component" value="Unplaced"/>
</dbReference>
<evidence type="ECO:0000256" key="2">
    <source>
        <dbReference type="ARBA" id="ARBA00004687"/>
    </source>
</evidence>
<dbReference type="PANTHER" id="PTHR22760">
    <property type="entry name" value="GLYCOSYLTRANSFERASE"/>
    <property type="match status" value="1"/>
</dbReference>
<keyword evidence="7 12" id="KW-0812">Transmembrane</keyword>
<feature type="transmembrane region" description="Helical" evidence="12">
    <location>
        <begin position="396"/>
        <end position="416"/>
    </location>
</feature>
<feature type="transmembrane region" description="Helical" evidence="12">
    <location>
        <begin position="355"/>
        <end position="375"/>
    </location>
</feature>
<keyword evidence="4" id="KW-0337">GPI-anchor biosynthesis</keyword>
<keyword evidence="14" id="KW-1185">Reference proteome</keyword>
<evidence type="ECO:0000256" key="10">
    <source>
        <dbReference type="ARBA" id="ARBA00023136"/>
    </source>
</evidence>
<evidence type="ECO:0000256" key="8">
    <source>
        <dbReference type="ARBA" id="ARBA00022824"/>
    </source>
</evidence>
<dbReference type="Pfam" id="PF03901">
    <property type="entry name" value="Glyco_transf_22"/>
    <property type="match status" value="1"/>
</dbReference>
<organism evidence="14 15">
    <name type="scientific">Pyricularia grisea</name>
    <name type="common">Crabgrass-specific blast fungus</name>
    <name type="synonym">Magnaporthe grisea</name>
    <dbReference type="NCBI Taxonomy" id="148305"/>
    <lineage>
        <taxon>Eukaryota</taxon>
        <taxon>Fungi</taxon>
        <taxon>Dikarya</taxon>
        <taxon>Ascomycota</taxon>
        <taxon>Pezizomycotina</taxon>
        <taxon>Sordariomycetes</taxon>
        <taxon>Sordariomycetidae</taxon>
        <taxon>Magnaporthales</taxon>
        <taxon>Pyriculariaceae</taxon>
        <taxon>Pyricularia</taxon>
    </lineage>
</organism>
<feature type="transmembrane region" description="Helical" evidence="12">
    <location>
        <begin position="234"/>
        <end position="255"/>
    </location>
</feature>
<evidence type="ECO:0000256" key="1">
    <source>
        <dbReference type="ARBA" id="ARBA00004477"/>
    </source>
</evidence>
<dbReference type="GeneID" id="41964728"/>
<dbReference type="AlphaFoldDB" id="A0A6P8ASM7"/>
<feature type="transmembrane region" description="Helical" evidence="12">
    <location>
        <begin position="193"/>
        <end position="213"/>
    </location>
</feature>
<dbReference type="UniPathway" id="UPA00196"/>
<evidence type="ECO:0000256" key="4">
    <source>
        <dbReference type="ARBA" id="ARBA00022502"/>
    </source>
</evidence>
<dbReference type="EC" id="2.4.1.-" evidence="12"/>
<evidence type="ECO:0000256" key="11">
    <source>
        <dbReference type="ARBA" id="ARBA00024708"/>
    </source>
</evidence>
<comment type="function">
    <text evidence="11">Mannosyltransferase involved in glycosylphosphatidylinositol-anchor biosynthesis. Transfers the third mannose to Man2-GlcN-acyl-PI during GPI precursor assembly.</text>
</comment>
<dbReference type="InterPro" id="IPR005599">
    <property type="entry name" value="GPI_mannosylTrfase"/>
</dbReference>
<reference evidence="15" key="2">
    <citation type="submission" date="2019-10" db="EMBL/GenBank/DDBJ databases">
        <authorList>
            <consortium name="NCBI Genome Project"/>
        </authorList>
    </citation>
    <scope>NUCLEOTIDE SEQUENCE</scope>
    <source>
        <strain evidence="15">NI907</strain>
    </source>
</reference>
<sequence length="618" mass="69292">MKSRDAAVLYILVAFRFVNALCVRTFFQPDEYFQALEPAWRIAFGSDSGAWLTWEWHYQLRSSLHPALFGGVYIVLHNILKLLQASPEISAALLVAAPKATQAVFAALGDYYTWKLALQIYGKSGGIASAALWLTALNPWQWYCSTRTFSNSIETTLTIMALYHWPWSLLRDSSGKDQDAMKSSTWSTLRESLLLAAIAVVLRPTNLLVWIAILTITVTRLTLDGSSPLTTGSLVSLMVNIIFSGLSVLAVSVLADRFYFGFWTFPPHNWLHFNLSQSLSLFYGRNDWHYYLSQGIPLLTTTCLPFVCMGLWKSTGLAPVPGLTVSQSNAVKTLSFAVFSLVGALSTISHKEVRFIYPLLPILHVIAAPYVYAFFTSHKATSPSTEKKSAPSKPLLRHKYILGGCLAINIIIGGYLSAFHQPAPLSVLHFLRHEYERVHPDSLVLGQTTPSSGHTAPLAPTDNGTATDNTNRHRDKELFALFLTPCHSTPWRSHLVYPGLHARALTCEPPIHTEPGSRERDEYLDEADRFYADKATFLATEMWPQDKNARQQLLLPRYIVGFEGIEEDLRRFFDRKNGRGAGLGVELRRVWEGWNGFFNEDARRRGLLVVWDTGVFSA</sequence>
<dbReference type="GO" id="GO:0006506">
    <property type="term" value="P:GPI anchor biosynthetic process"/>
    <property type="evidence" value="ECO:0007669"/>
    <property type="project" value="UniProtKB-UniPathway"/>
</dbReference>
<evidence type="ECO:0000256" key="7">
    <source>
        <dbReference type="ARBA" id="ARBA00022692"/>
    </source>
</evidence>
<keyword evidence="8 12" id="KW-0256">Endoplasmic reticulum</keyword>
<feature type="region of interest" description="Disordered" evidence="13">
    <location>
        <begin position="447"/>
        <end position="470"/>
    </location>
</feature>
<feature type="transmembrane region" description="Helical" evidence="12">
    <location>
        <begin position="288"/>
        <end position="312"/>
    </location>
</feature>
<gene>
    <name evidence="15" type="ORF">PgNI_09839</name>
</gene>
<dbReference type="PANTHER" id="PTHR22760:SF4">
    <property type="entry name" value="GPI MANNOSYLTRANSFERASE 3"/>
    <property type="match status" value="1"/>
</dbReference>
<evidence type="ECO:0000256" key="3">
    <source>
        <dbReference type="ARBA" id="ARBA00006065"/>
    </source>
</evidence>
<reference evidence="15" key="3">
    <citation type="submission" date="2025-08" db="UniProtKB">
        <authorList>
            <consortium name="RefSeq"/>
        </authorList>
    </citation>
    <scope>IDENTIFICATION</scope>
    <source>
        <strain evidence="15">NI907</strain>
    </source>
</reference>
<evidence type="ECO:0000256" key="6">
    <source>
        <dbReference type="ARBA" id="ARBA00022679"/>
    </source>
</evidence>
<evidence type="ECO:0000256" key="5">
    <source>
        <dbReference type="ARBA" id="ARBA00022676"/>
    </source>
</evidence>
<reference evidence="15" key="1">
    <citation type="journal article" date="2019" name="Mol. Biol. Evol.">
        <title>Blast fungal genomes show frequent chromosomal changes, gene gains and losses, and effector gene turnover.</title>
        <authorList>
            <person name="Gomez Luciano L.B."/>
            <person name="Jason Tsai I."/>
            <person name="Chuma I."/>
            <person name="Tosa Y."/>
            <person name="Chen Y.H."/>
            <person name="Li J.Y."/>
            <person name="Li M.Y."/>
            <person name="Jade Lu M.Y."/>
            <person name="Nakayashiki H."/>
            <person name="Li W.H."/>
        </authorList>
    </citation>
    <scope>NUCLEOTIDE SEQUENCE</scope>
    <source>
        <strain evidence="15">NI907</strain>
    </source>
</reference>
<keyword evidence="6" id="KW-0808">Transferase</keyword>
<dbReference type="GO" id="GO:0000026">
    <property type="term" value="F:alpha-1,2-mannosyltransferase activity"/>
    <property type="evidence" value="ECO:0007669"/>
    <property type="project" value="TreeGrafter"/>
</dbReference>
<evidence type="ECO:0000256" key="9">
    <source>
        <dbReference type="ARBA" id="ARBA00022989"/>
    </source>
</evidence>
<dbReference type="RefSeq" id="XP_030977912.1">
    <property type="nucleotide sequence ID" value="XM_031129820.1"/>
</dbReference>
<keyword evidence="5 12" id="KW-0328">Glycosyltransferase</keyword>